<evidence type="ECO:0000313" key="2">
    <source>
        <dbReference type="EMBL" id="KAA2266573.1"/>
    </source>
</evidence>
<evidence type="ECO:0000256" key="1">
    <source>
        <dbReference type="SAM" id="MobiDB-lite"/>
    </source>
</evidence>
<dbReference type="RefSeq" id="WP_149847680.1">
    <property type="nucleotide sequence ID" value="NZ_VUOB01000002.1"/>
</dbReference>
<gene>
    <name evidence="2" type="ORF">F0L68_02220</name>
</gene>
<dbReference type="OrthoDB" id="3626140at2"/>
<dbReference type="AlphaFoldDB" id="A0A5B2XT90"/>
<keyword evidence="3" id="KW-1185">Reference proteome</keyword>
<dbReference type="EMBL" id="VUOB01000002">
    <property type="protein sequence ID" value="KAA2266573.1"/>
    <property type="molecule type" value="Genomic_DNA"/>
</dbReference>
<feature type="region of interest" description="Disordered" evidence="1">
    <location>
        <begin position="1"/>
        <end position="34"/>
    </location>
</feature>
<comment type="caution">
    <text evidence="2">The sequence shown here is derived from an EMBL/GenBank/DDBJ whole genome shotgun (WGS) entry which is preliminary data.</text>
</comment>
<reference evidence="2 3" key="2">
    <citation type="submission" date="2019-09" db="EMBL/GenBank/DDBJ databases">
        <authorList>
            <person name="Jin C."/>
        </authorList>
    </citation>
    <scope>NUCLEOTIDE SEQUENCE [LARGE SCALE GENOMIC DNA]</scope>
    <source>
        <strain evidence="2 3">AN110305</strain>
    </source>
</reference>
<organism evidence="2 3">
    <name type="scientific">Solihabitans fulvus</name>
    <dbReference type="NCBI Taxonomy" id="1892852"/>
    <lineage>
        <taxon>Bacteria</taxon>
        <taxon>Bacillati</taxon>
        <taxon>Actinomycetota</taxon>
        <taxon>Actinomycetes</taxon>
        <taxon>Pseudonocardiales</taxon>
        <taxon>Pseudonocardiaceae</taxon>
        <taxon>Solihabitans</taxon>
    </lineage>
</organism>
<protein>
    <submittedName>
        <fullName evidence="2">Uncharacterized protein</fullName>
    </submittedName>
</protein>
<proteinExistence type="predicted"/>
<reference evidence="2 3" key="1">
    <citation type="submission" date="2019-09" db="EMBL/GenBank/DDBJ databases">
        <title>Goodfellowia gen. nov., a new genus of the Pseudonocardineae related to Actinoalloteichus, containing Goodfellowia coeruleoviolacea gen. nov., comb. nov. gen. nov., comb. nov.</title>
        <authorList>
            <person name="Labeda D."/>
        </authorList>
    </citation>
    <scope>NUCLEOTIDE SEQUENCE [LARGE SCALE GENOMIC DNA]</scope>
    <source>
        <strain evidence="2 3">AN110305</strain>
    </source>
</reference>
<accession>A0A5B2XT90</accession>
<dbReference type="Proteomes" id="UP000323454">
    <property type="component" value="Unassembled WGS sequence"/>
</dbReference>
<sequence>MRWRVRRAGDAVAGADRGAFGRGPGTPRDPSTQADRRQAFRSRVGYPCVHCGLPVRLTGAHDHPGRAVVDHEGGVAGVTEGGLPNLQLRHRFCNDPPPDPGGLASSGMALRRARLGWATERYDEGDPSAGGDLTLGLPRGTALYQKYWRVRTMRYAIKACRYYGRSH</sequence>
<name>A0A5B2XT90_9PSEU</name>
<evidence type="ECO:0000313" key="3">
    <source>
        <dbReference type="Proteomes" id="UP000323454"/>
    </source>
</evidence>